<keyword evidence="1" id="KW-1133">Transmembrane helix</keyword>
<keyword evidence="4" id="KW-1185">Reference proteome</keyword>
<evidence type="ECO:0000313" key="4">
    <source>
        <dbReference type="Proteomes" id="UP000008461"/>
    </source>
</evidence>
<gene>
    <name evidence="3" type="ordered locus">Halhy_1683</name>
</gene>
<evidence type="ECO:0000313" key="3">
    <source>
        <dbReference type="EMBL" id="AEE49572.1"/>
    </source>
</evidence>
<dbReference type="Gene3D" id="3.30.460.40">
    <property type="match status" value="1"/>
</dbReference>
<dbReference type="Proteomes" id="UP000008461">
    <property type="component" value="Chromosome"/>
</dbReference>
<reference key="2">
    <citation type="submission" date="2011-04" db="EMBL/GenBank/DDBJ databases">
        <title>Complete sequence of chromosome of Haliscomenobacter hydrossis DSM 1100.</title>
        <authorList>
            <consortium name="US DOE Joint Genome Institute (JGI-PGF)"/>
            <person name="Lucas S."/>
            <person name="Han J."/>
            <person name="Lapidus A."/>
            <person name="Bruce D."/>
            <person name="Goodwin L."/>
            <person name="Pitluck S."/>
            <person name="Peters L."/>
            <person name="Kyrpides N."/>
            <person name="Mavromatis K."/>
            <person name="Ivanova N."/>
            <person name="Ovchinnikova G."/>
            <person name="Pagani I."/>
            <person name="Daligault H."/>
            <person name="Detter J.C."/>
            <person name="Han C."/>
            <person name="Land M."/>
            <person name="Hauser L."/>
            <person name="Markowitz V."/>
            <person name="Cheng J.-F."/>
            <person name="Hugenholtz P."/>
            <person name="Woyke T."/>
            <person name="Wu D."/>
            <person name="Verbarg S."/>
            <person name="Frueling A."/>
            <person name="Brambilla E."/>
            <person name="Klenk H.-P."/>
            <person name="Eisen J.A."/>
        </authorList>
    </citation>
    <scope>NUCLEOTIDE SEQUENCE</scope>
    <source>
        <strain>DSM 1100</strain>
    </source>
</reference>
<dbReference type="RefSeq" id="WP_013764126.1">
    <property type="nucleotide sequence ID" value="NC_015510.1"/>
</dbReference>
<dbReference type="eggNOG" id="COG4914">
    <property type="taxonomic scope" value="Bacteria"/>
</dbReference>
<feature type="transmembrane region" description="Helical" evidence="1">
    <location>
        <begin position="20"/>
        <end position="38"/>
    </location>
</feature>
<protein>
    <recommendedName>
        <fullName evidence="2">DUF6036 domain-containing protein</fullName>
    </recommendedName>
</protein>
<dbReference type="AlphaFoldDB" id="F4L1R3"/>
<proteinExistence type="predicted"/>
<organism evidence="3 4">
    <name type="scientific">Haliscomenobacter hydrossis (strain ATCC 27775 / DSM 1100 / LMG 10767 / O)</name>
    <dbReference type="NCBI Taxonomy" id="760192"/>
    <lineage>
        <taxon>Bacteria</taxon>
        <taxon>Pseudomonadati</taxon>
        <taxon>Bacteroidota</taxon>
        <taxon>Saprospiria</taxon>
        <taxon>Saprospirales</taxon>
        <taxon>Haliscomenobacteraceae</taxon>
        <taxon>Haliscomenobacter</taxon>
    </lineage>
</organism>
<dbReference type="HOGENOM" id="CLU_120522_2_0_10"/>
<keyword evidence="1" id="KW-0472">Membrane</keyword>
<sequence length="149" mass="16825">MITLPPDFKDFLRLLYDHEVAYLLVGGYAVALHGYVRYTADMDIWVLMSPENASKIVSVLQDFGLPGANDLIDAFQNEKRVVGMGMPPYKIEVITSIDGVQFDECFSKKQIVEIEGIPINFISLEDLRKNKAASGRFKDLNDLEHLTIE</sequence>
<feature type="domain" description="DUF6036" evidence="2">
    <location>
        <begin position="17"/>
        <end position="145"/>
    </location>
</feature>
<dbReference type="InterPro" id="IPR043519">
    <property type="entry name" value="NT_sf"/>
</dbReference>
<evidence type="ECO:0000256" key="1">
    <source>
        <dbReference type="SAM" id="Phobius"/>
    </source>
</evidence>
<accession>F4L1R3</accession>
<dbReference type="Pfam" id="PF19502">
    <property type="entry name" value="DUF6036"/>
    <property type="match status" value="1"/>
</dbReference>
<evidence type="ECO:0000259" key="2">
    <source>
        <dbReference type="Pfam" id="PF19502"/>
    </source>
</evidence>
<reference evidence="3 4" key="1">
    <citation type="journal article" date="2011" name="Stand. Genomic Sci.">
        <title>Complete genome sequence of Haliscomenobacter hydrossis type strain (O).</title>
        <authorList>
            <consortium name="US DOE Joint Genome Institute (JGI-PGF)"/>
            <person name="Daligault H."/>
            <person name="Lapidus A."/>
            <person name="Zeytun A."/>
            <person name="Nolan M."/>
            <person name="Lucas S."/>
            <person name="Del Rio T.G."/>
            <person name="Tice H."/>
            <person name="Cheng J.F."/>
            <person name="Tapia R."/>
            <person name="Han C."/>
            <person name="Goodwin L."/>
            <person name="Pitluck S."/>
            <person name="Liolios K."/>
            <person name="Pagani I."/>
            <person name="Ivanova N."/>
            <person name="Huntemann M."/>
            <person name="Mavromatis K."/>
            <person name="Mikhailova N."/>
            <person name="Pati A."/>
            <person name="Chen A."/>
            <person name="Palaniappan K."/>
            <person name="Land M."/>
            <person name="Hauser L."/>
            <person name="Brambilla E.M."/>
            <person name="Rohde M."/>
            <person name="Verbarg S."/>
            <person name="Goker M."/>
            <person name="Bristow J."/>
            <person name="Eisen J.A."/>
            <person name="Markowitz V."/>
            <person name="Hugenholtz P."/>
            <person name="Kyrpides N.C."/>
            <person name="Klenk H.P."/>
            <person name="Woyke T."/>
        </authorList>
    </citation>
    <scope>NUCLEOTIDE SEQUENCE [LARGE SCALE GENOMIC DNA]</scope>
    <source>
        <strain evidence="4">ATCC 27775 / DSM 1100 / LMG 10767 / O</strain>
    </source>
</reference>
<dbReference type="SUPFAM" id="SSF81301">
    <property type="entry name" value="Nucleotidyltransferase"/>
    <property type="match status" value="1"/>
</dbReference>
<keyword evidence="1" id="KW-0812">Transmembrane</keyword>
<dbReference type="STRING" id="760192.Halhy_1683"/>
<dbReference type="KEGG" id="hhy:Halhy_1683"/>
<name>F4L1R3_HALH1</name>
<dbReference type="InterPro" id="IPR045792">
    <property type="entry name" value="DUF6036"/>
</dbReference>
<dbReference type="EMBL" id="CP002691">
    <property type="protein sequence ID" value="AEE49572.1"/>
    <property type="molecule type" value="Genomic_DNA"/>
</dbReference>